<evidence type="ECO:0000313" key="4">
    <source>
        <dbReference type="Proteomes" id="UP001597237"/>
    </source>
</evidence>
<dbReference type="InterPro" id="IPR010819">
    <property type="entry name" value="AGE/CE"/>
</dbReference>
<gene>
    <name evidence="3" type="ORF">ACFSC0_01475</name>
</gene>
<dbReference type="Pfam" id="PF07221">
    <property type="entry name" value="GlcNAc_2-epim"/>
    <property type="match status" value="1"/>
</dbReference>
<organism evidence="3 4">
    <name type="scientific">Phenylobacterium terrae</name>
    <dbReference type="NCBI Taxonomy" id="2665495"/>
    <lineage>
        <taxon>Bacteria</taxon>
        <taxon>Pseudomonadati</taxon>
        <taxon>Pseudomonadota</taxon>
        <taxon>Alphaproteobacteria</taxon>
        <taxon>Caulobacterales</taxon>
        <taxon>Caulobacteraceae</taxon>
        <taxon>Phenylobacterium</taxon>
    </lineage>
</organism>
<accession>A0ABW4MWL8</accession>
<dbReference type="EMBL" id="JBHUEY010000001">
    <property type="protein sequence ID" value="MFD1782046.1"/>
    <property type="molecule type" value="Genomic_DNA"/>
</dbReference>
<protein>
    <submittedName>
        <fullName evidence="3">AGE family epimerase/isomerase</fullName>
    </submittedName>
</protein>
<reference evidence="4" key="1">
    <citation type="journal article" date="2019" name="Int. J. Syst. Evol. Microbiol.">
        <title>The Global Catalogue of Microorganisms (GCM) 10K type strain sequencing project: providing services to taxonomists for standard genome sequencing and annotation.</title>
        <authorList>
            <consortium name="The Broad Institute Genomics Platform"/>
            <consortium name="The Broad Institute Genome Sequencing Center for Infectious Disease"/>
            <person name="Wu L."/>
            <person name="Ma J."/>
        </authorList>
    </citation>
    <scope>NUCLEOTIDE SEQUENCE [LARGE SCALE GENOMIC DNA]</scope>
    <source>
        <strain evidence="4">DFY28</strain>
    </source>
</reference>
<dbReference type="Gene3D" id="1.50.10.10">
    <property type="match status" value="1"/>
</dbReference>
<evidence type="ECO:0000256" key="1">
    <source>
        <dbReference type="ARBA" id="ARBA00008558"/>
    </source>
</evidence>
<dbReference type="Proteomes" id="UP001597237">
    <property type="component" value="Unassembled WGS sequence"/>
</dbReference>
<dbReference type="RefSeq" id="WP_377281123.1">
    <property type="nucleotide sequence ID" value="NZ_JBHRSI010000003.1"/>
</dbReference>
<evidence type="ECO:0000313" key="3">
    <source>
        <dbReference type="EMBL" id="MFD1782046.1"/>
    </source>
</evidence>
<dbReference type="PANTHER" id="PTHR15108">
    <property type="entry name" value="N-ACYLGLUCOSAMINE-2-EPIMERASE"/>
    <property type="match status" value="1"/>
</dbReference>
<dbReference type="InterPro" id="IPR008928">
    <property type="entry name" value="6-hairpin_glycosidase_sf"/>
</dbReference>
<comment type="caution">
    <text evidence="3">The sequence shown here is derived from an EMBL/GenBank/DDBJ whole genome shotgun (WGS) entry which is preliminary data.</text>
</comment>
<name>A0ABW4MWL8_9CAUL</name>
<keyword evidence="4" id="KW-1185">Reference proteome</keyword>
<sequence length="378" mass="41929">MTDGFGEHADWLDRWLREAALPLWWRAGADHARGGWFDALAEDLAPREPRRARVQARQAFVYATAGRLAWDGEWRDAAWHGLDCLLDRYRRPDGLYRAIMSAEGEVLDDTPRLYEQAFALLAMAAVHQVDPGRRDLPGLAGRLLAALDQLRHPAGGFRETYAHPFQANAQMHLFEAALAWIEAGGGAPWQALADEIAGLALARFIDPEGGFLREMFDEGWRPAPGGDGRRVEPGHQFEWAYLLDRWSTLTGAPEGRAAAGPLYAAGLRGVDAVRGVVVEALEDDFSILEPRARLWGQTEWLRAATLFGTPDEQAEAALAVRRFLEPARPGLWREYMQLDGRFVDEPAPASSFYHLIGAIADLPKNRRPDGASAPPGLR</sequence>
<keyword evidence="2" id="KW-0413">Isomerase</keyword>
<comment type="similarity">
    <text evidence="1">Belongs to the N-acylglucosamine 2-epimerase family.</text>
</comment>
<dbReference type="SUPFAM" id="SSF48208">
    <property type="entry name" value="Six-hairpin glycosidases"/>
    <property type="match status" value="1"/>
</dbReference>
<evidence type="ECO:0000256" key="2">
    <source>
        <dbReference type="ARBA" id="ARBA00023235"/>
    </source>
</evidence>
<proteinExistence type="inferred from homology"/>
<dbReference type="InterPro" id="IPR012341">
    <property type="entry name" value="6hp_glycosidase-like_sf"/>
</dbReference>